<dbReference type="AlphaFoldDB" id="A0A060NKQ8"/>
<dbReference type="PANTHER" id="PTHR10799">
    <property type="entry name" value="SNF2/RAD54 HELICASE FAMILY"/>
    <property type="match status" value="1"/>
</dbReference>
<dbReference type="Pfam" id="PF00176">
    <property type="entry name" value="SNF2-rel_dom"/>
    <property type="match status" value="1"/>
</dbReference>
<dbReference type="InterPro" id="IPR038718">
    <property type="entry name" value="SNF2-like_sf"/>
</dbReference>
<evidence type="ECO:0000259" key="5">
    <source>
        <dbReference type="PROSITE" id="PS51194"/>
    </source>
</evidence>
<keyword evidence="1" id="KW-0378">Hydrolase</keyword>
<dbReference type="HOGENOM" id="CLU_000315_21_0_4"/>
<dbReference type="Pfam" id="PF00271">
    <property type="entry name" value="Helicase_C"/>
    <property type="match status" value="1"/>
</dbReference>
<feature type="domain" description="Helicase C-terminal" evidence="5">
    <location>
        <begin position="959"/>
        <end position="1114"/>
    </location>
</feature>
<keyword evidence="2" id="KW-0862">Zinc</keyword>
<dbReference type="GO" id="GO:0016787">
    <property type="term" value="F:hydrolase activity"/>
    <property type="evidence" value="ECO:0007669"/>
    <property type="project" value="UniProtKB-KW"/>
</dbReference>
<organism evidence="6 7">
    <name type="scientific">Serpentinimonas raichei</name>
    <dbReference type="NCBI Taxonomy" id="1458425"/>
    <lineage>
        <taxon>Bacteria</taxon>
        <taxon>Pseudomonadati</taxon>
        <taxon>Pseudomonadota</taxon>
        <taxon>Betaproteobacteria</taxon>
        <taxon>Burkholderiales</taxon>
        <taxon>Comamonadaceae</taxon>
        <taxon>Serpentinimonas</taxon>
    </lineage>
</organism>
<keyword evidence="7" id="KW-1185">Reference proteome</keyword>
<dbReference type="Gene3D" id="3.40.50.10810">
    <property type="entry name" value="Tandem AAA-ATPase domain"/>
    <property type="match status" value="1"/>
</dbReference>
<keyword evidence="6" id="KW-0067">ATP-binding</keyword>
<dbReference type="Proteomes" id="UP000067461">
    <property type="component" value="Chromosome"/>
</dbReference>
<dbReference type="PROSITE" id="PS51194">
    <property type="entry name" value="HELICASE_CTER"/>
    <property type="match status" value="1"/>
</dbReference>
<dbReference type="EMBL" id="AP014568">
    <property type="protein sequence ID" value="BAO81890.1"/>
    <property type="molecule type" value="Genomic_DNA"/>
</dbReference>
<keyword evidence="2" id="KW-0479">Metal-binding</keyword>
<evidence type="ECO:0000259" key="3">
    <source>
        <dbReference type="PROSITE" id="PS50966"/>
    </source>
</evidence>
<keyword evidence="6" id="KW-0547">Nucleotide-binding</keyword>
<feature type="domain" description="SWIM-type" evidence="3">
    <location>
        <begin position="33"/>
        <end position="71"/>
    </location>
</feature>
<dbReference type="InterPro" id="IPR007527">
    <property type="entry name" value="Znf_SWIM"/>
</dbReference>
<accession>A0A060NKQ8</accession>
<evidence type="ECO:0000256" key="2">
    <source>
        <dbReference type="PROSITE-ProRule" id="PRU00325"/>
    </source>
</evidence>
<dbReference type="GO" id="GO:0004386">
    <property type="term" value="F:helicase activity"/>
    <property type="evidence" value="ECO:0007669"/>
    <property type="project" value="UniProtKB-KW"/>
</dbReference>
<dbReference type="Gene3D" id="3.40.50.300">
    <property type="entry name" value="P-loop containing nucleotide triphosphate hydrolases"/>
    <property type="match status" value="1"/>
</dbReference>
<dbReference type="PROSITE" id="PS50966">
    <property type="entry name" value="ZF_SWIM"/>
    <property type="match status" value="1"/>
</dbReference>
<dbReference type="Pfam" id="PF04434">
    <property type="entry name" value="SWIM"/>
    <property type="match status" value="1"/>
</dbReference>
<gene>
    <name evidence="6" type="ORF">SRAA_2036</name>
</gene>
<dbReference type="InterPro" id="IPR001650">
    <property type="entry name" value="Helicase_C-like"/>
</dbReference>
<evidence type="ECO:0000256" key="1">
    <source>
        <dbReference type="ARBA" id="ARBA00022801"/>
    </source>
</evidence>
<keyword evidence="2" id="KW-0863">Zinc-finger</keyword>
<keyword evidence="6" id="KW-0347">Helicase</keyword>
<dbReference type="SMART" id="SM00487">
    <property type="entry name" value="DEXDc"/>
    <property type="match status" value="1"/>
</dbReference>
<dbReference type="GO" id="GO:0008270">
    <property type="term" value="F:zinc ion binding"/>
    <property type="evidence" value="ECO:0007669"/>
    <property type="project" value="UniProtKB-KW"/>
</dbReference>
<dbReference type="InterPro" id="IPR000330">
    <property type="entry name" value="SNF2_N"/>
</dbReference>
<feature type="domain" description="Helicase ATP-binding" evidence="4">
    <location>
        <begin position="674"/>
        <end position="834"/>
    </location>
</feature>
<evidence type="ECO:0000259" key="4">
    <source>
        <dbReference type="PROSITE" id="PS51192"/>
    </source>
</evidence>
<proteinExistence type="predicted"/>
<name>A0A060NKQ8_9BURK</name>
<dbReference type="InterPro" id="IPR027417">
    <property type="entry name" value="P-loop_NTPase"/>
</dbReference>
<dbReference type="KEGG" id="cbaa:SRAA_2036"/>
<sequence>MNNRVLDLELEPDGVNWAVSGRVQGTQHAPYQTRVAITLNPQSQLVDWFASCSCPVGAGCKHAVALSIKAAYQGGRLLEGATPPPMDAEAAAALRARSEAAQQVAQTRLAQQAEEAAERQLLGWLQQVDAVDRLVRSNPAHLRTEADRREQYVYLVSTSTTRNVSRLQFSLAVSYPKLNGQWAKPRAVSYEPQPGYGMYDSATALDHQVLQLMRACKSAREGRAYGFVDTVLPMGEAGALLLRQAASTGRLLTRSPSGYPERVLAWGEPEPLQWAWSEVPAPDPAPPGWRLQAALVRPGLLLCANEPPLYLDAAVGVLGLVVADGVASDKLQALLKAPVLAESVLRKHADLLTQRLGPLPLPPVLPSVMQIKGLRPTACLHLSALPASEAPTGGLMRGLLRFDYAGFSGFWPPAQSAVMLPPLGAEGQRRMLHRDLDTEQQALARLLALGLWVADDGQVVLSPAEPPQRWLQWADSDWAELRGAGFELEFADDLRDWVVRADTLQVALEAQGEEEEDDEGGSPWFDLSLGIEINGARHNVLPWLPEIIATAARSPLNGDTGLPELPEFLYLRTLEGSGFVRLPSQSLRPWLGALLELVGERTLEFNADKLQLSRMEALRTSAALGEGVVWQGAQSLRALVQRMQGQQSLPVVALPASVQASLRPYQQLGLNWLQFLRESALAGILADDMGLGKTLQTLAHIQVEKDAGRLDRPALIIAPLSLLGNWQREAGRFCPDLRCLVLHGQERHEKAASLAGHDVVIAPYSLLQRDRERWLQTPWHLVVLDEAQNIKNASTRAAQVACELVTRHRLCLSGTPMENHLGEIWSLFHFLMPGFLSGQQRFKELFRNPIERQGNPERMAQLRARITPFMLRRTKALVAHELPPKVETVARVELSGRQADLYETIRLSMEKTVREALDSKGLAKSQITILDALLKLRQVCCDPQLLKLDAARKVKHSAKLEHLMELLPEMLTEGRRVLLFSQFTSMLSLIEVELKKRGLPWVKLTGQSQKRDQIIERFTSGEVPLFLISLKAGGVGLNLPQADTVIHYDPWWNPAVENQATDRAHRIGQTHSVWVLKLVAQGTIEERILALQERKAALAEGVYSGSAARREPLFGESDLAELLKPLGRA</sequence>
<evidence type="ECO:0000313" key="6">
    <source>
        <dbReference type="EMBL" id="BAO81890.1"/>
    </source>
</evidence>
<dbReference type="InterPro" id="IPR049730">
    <property type="entry name" value="SNF2/RAD54-like_C"/>
</dbReference>
<dbReference type="STRING" id="1458425.SRAA_2036"/>
<reference evidence="6 7" key="1">
    <citation type="journal article" date="2014" name="Nat. Commun.">
        <title>Physiological and genomic features of highly alkaliphilic hydrogen-utilizing Betaproteobacteria from a continental serpentinizing site.</title>
        <authorList>
            <person name="Suzuki S."/>
            <person name="Kuenen J.G."/>
            <person name="Schipper K."/>
            <person name="van der Velde S."/>
            <person name="Ishii S."/>
            <person name="Wu A."/>
            <person name="Sorokin D.Y."/>
            <person name="Tenney A."/>
            <person name="Meng X.Y."/>
            <person name="Morrill P.L."/>
            <person name="Kamagata Y."/>
            <person name="Muyzer G."/>
            <person name="Nealson K.H."/>
        </authorList>
    </citation>
    <scope>NUCLEOTIDE SEQUENCE [LARGE SCALE GENOMIC DNA]</scope>
    <source>
        <strain evidence="6 7">A1</strain>
    </source>
</reference>
<dbReference type="CDD" id="cd18012">
    <property type="entry name" value="DEXQc_arch_SWI2_SNF2"/>
    <property type="match status" value="1"/>
</dbReference>
<dbReference type="InterPro" id="IPR014001">
    <property type="entry name" value="Helicase_ATP-bd"/>
</dbReference>
<dbReference type="PROSITE" id="PS51192">
    <property type="entry name" value="HELICASE_ATP_BIND_1"/>
    <property type="match status" value="1"/>
</dbReference>
<dbReference type="GO" id="GO:0005524">
    <property type="term" value="F:ATP binding"/>
    <property type="evidence" value="ECO:0007669"/>
    <property type="project" value="InterPro"/>
</dbReference>
<dbReference type="SMART" id="SM00490">
    <property type="entry name" value="HELICc"/>
    <property type="match status" value="1"/>
</dbReference>
<dbReference type="RefSeq" id="WP_338056364.1">
    <property type="nucleotide sequence ID" value="NZ_AP014568.1"/>
</dbReference>
<dbReference type="CDD" id="cd18793">
    <property type="entry name" value="SF2_C_SNF"/>
    <property type="match status" value="1"/>
</dbReference>
<evidence type="ECO:0000313" key="7">
    <source>
        <dbReference type="Proteomes" id="UP000067461"/>
    </source>
</evidence>
<protein>
    <submittedName>
        <fullName evidence="6">Superfamily II DNA/RNA helicase, SNF2 family</fullName>
    </submittedName>
</protein>
<dbReference type="SUPFAM" id="SSF52540">
    <property type="entry name" value="P-loop containing nucleoside triphosphate hydrolases"/>
    <property type="match status" value="2"/>
</dbReference>